<dbReference type="Proteomes" id="UP000186917">
    <property type="component" value="Unassembled WGS sequence"/>
</dbReference>
<evidence type="ECO:0000313" key="2">
    <source>
        <dbReference type="EMBL" id="SIT15603.1"/>
    </source>
</evidence>
<name>A0A1N7PY82_9BACT</name>
<sequence length="173" mass="19329">MDCIDMLVTQTKETYSWMNRVIDAIPEEKWDITPDALQTNVSWQVGHLVLGIYYNAIWAVAGMQMDVLTAMPLKDYAEWFTTGTTPQRAVGKVTPGALKAHVNIMARKSITLISSLPAGNLTDNIEPVLPAHPVAKSKFDAIDWNIKHTFWHCGQLGLLKRVVDTRFDFGSGK</sequence>
<accession>A0A1N7PY82</accession>
<dbReference type="InterPro" id="IPR024775">
    <property type="entry name" value="DinB-like"/>
</dbReference>
<organism evidence="2 3">
    <name type="scientific">Filimonas lacunae</name>
    <dbReference type="NCBI Taxonomy" id="477680"/>
    <lineage>
        <taxon>Bacteria</taxon>
        <taxon>Pseudomonadati</taxon>
        <taxon>Bacteroidota</taxon>
        <taxon>Chitinophagia</taxon>
        <taxon>Chitinophagales</taxon>
        <taxon>Chitinophagaceae</taxon>
        <taxon>Filimonas</taxon>
    </lineage>
</organism>
<dbReference type="Pfam" id="PF12867">
    <property type="entry name" value="DinB_2"/>
    <property type="match status" value="1"/>
</dbReference>
<feature type="domain" description="DinB-like" evidence="1">
    <location>
        <begin position="11"/>
        <end position="156"/>
    </location>
</feature>
<keyword evidence="3" id="KW-1185">Reference proteome</keyword>
<dbReference type="RefSeq" id="WP_076379527.1">
    <property type="nucleotide sequence ID" value="NZ_AP017422.1"/>
</dbReference>
<dbReference type="STRING" id="477680.SAMN05421788_104178"/>
<dbReference type="OrthoDB" id="704805at2"/>
<proteinExistence type="predicted"/>
<evidence type="ECO:0000313" key="3">
    <source>
        <dbReference type="Proteomes" id="UP000186917"/>
    </source>
</evidence>
<dbReference type="InterPro" id="IPR034660">
    <property type="entry name" value="DinB/YfiT-like"/>
</dbReference>
<dbReference type="Gene3D" id="1.20.120.450">
    <property type="entry name" value="dinb family like domain"/>
    <property type="match status" value="1"/>
</dbReference>
<reference evidence="3" key="1">
    <citation type="submission" date="2017-01" db="EMBL/GenBank/DDBJ databases">
        <authorList>
            <person name="Varghese N."/>
            <person name="Submissions S."/>
        </authorList>
    </citation>
    <scope>NUCLEOTIDE SEQUENCE [LARGE SCALE GENOMIC DNA]</scope>
    <source>
        <strain evidence="3">DSM 21054</strain>
    </source>
</reference>
<protein>
    <submittedName>
        <fullName evidence="2">DinB superfamily protein</fullName>
    </submittedName>
</protein>
<gene>
    <name evidence="2" type="ORF">SAMN05421788_104178</name>
</gene>
<dbReference type="EMBL" id="FTOR01000004">
    <property type="protein sequence ID" value="SIT15603.1"/>
    <property type="molecule type" value="Genomic_DNA"/>
</dbReference>
<dbReference type="AlphaFoldDB" id="A0A1N7PY82"/>
<evidence type="ECO:0000259" key="1">
    <source>
        <dbReference type="Pfam" id="PF12867"/>
    </source>
</evidence>
<dbReference type="SUPFAM" id="SSF109854">
    <property type="entry name" value="DinB/YfiT-like putative metalloenzymes"/>
    <property type="match status" value="1"/>
</dbReference>